<gene>
    <name evidence="2" type="ORF">M9458_022110</name>
</gene>
<protein>
    <submittedName>
        <fullName evidence="2">Uncharacterized protein</fullName>
    </submittedName>
</protein>
<name>A0ABD0Q9I3_CIRMR</name>
<feature type="compositionally biased region" description="Basic residues" evidence="1">
    <location>
        <begin position="23"/>
        <end position="34"/>
    </location>
</feature>
<dbReference type="EMBL" id="JAMKFB020000010">
    <property type="protein sequence ID" value="KAL0182735.1"/>
    <property type="molecule type" value="Genomic_DNA"/>
</dbReference>
<accession>A0ABD0Q9I3</accession>
<dbReference type="AlphaFoldDB" id="A0ABD0Q9I3"/>
<evidence type="ECO:0000313" key="3">
    <source>
        <dbReference type="Proteomes" id="UP001529510"/>
    </source>
</evidence>
<evidence type="ECO:0000313" key="2">
    <source>
        <dbReference type="EMBL" id="KAL0182735.1"/>
    </source>
</evidence>
<proteinExistence type="predicted"/>
<feature type="non-terminal residue" evidence="2">
    <location>
        <position position="1"/>
    </location>
</feature>
<organism evidence="2 3">
    <name type="scientific">Cirrhinus mrigala</name>
    <name type="common">Mrigala</name>
    <dbReference type="NCBI Taxonomy" id="683832"/>
    <lineage>
        <taxon>Eukaryota</taxon>
        <taxon>Metazoa</taxon>
        <taxon>Chordata</taxon>
        <taxon>Craniata</taxon>
        <taxon>Vertebrata</taxon>
        <taxon>Euteleostomi</taxon>
        <taxon>Actinopterygii</taxon>
        <taxon>Neopterygii</taxon>
        <taxon>Teleostei</taxon>
        <taxon>Ostariophysi</taxon>
        <taxon>Cypriniformes</taxon>
        <taxon>Cyprinidae</taxon>
        <taxon>Labeoninae</taxon>
        <taxon>Labeonini</taxon>
        <taxon>Cirrhinus</taxon>
    </lineage>
</organism>
<feature type="non-terminal residue" evidence="2">
    <location>
        <position position="59"/>
    </location>
</feature>
<comment type="caution">
    <text evidence="2">The sequence shown here is derived from an EMBL/GenBank/DDBJ whole genome shotgun (WGS) entry which is preliminary data.</text>
</comment>
<sequence length="59" mass="6651">FINARRRILQPMLDASNPDPAPKAKKMKSQHRPTQRFWPDSIVAGVLQTHGSHSTNNSD</sequence>
<reference evidence="2 3" key="1">
    <citation type="submission" date="2024-05" db="EMBL/GenBank/DDBJ databases">
        <title>Genome sequencing and assembly of Indian major carp, Cirrhinus mrigala (Hamilton, 1822).</title>
        <authorList>
            <person name="Mohindra V."/>
            <person name="Chowdhury L.M."/>
            <person name="Lal K."/>
            <person name="Jena J.K."/>
        </authorList>
    </citation>
    <scope>NUCLEOTIDE SEQUENCE [LARGE SCALE GENOMIC DNA]</scope>
    <source>
        <strain evidence="2">CM1030</strain>
        <tissue evidence="2">Blood</tissue>
    </source>
</reference>
<feature type="region of interest" description="Disordered" evidence="1">
    <location>
        <begin position="1"/>
        <end position="36"/>
    </location>
</feature>
<keyword evidence="3" id="KW-1185">Reference proteome</keyword>
<evidence type="ECO:0000256" key="1">
    <source>
        <dbReference type="SAM" id="MobiDB-lite"/>
    </source>
</evidence>
<dbReference type="Proteomes" id="UP001529510">
    <property type="component" value="Unassembled WGS sequence"/>
</dbReference>